<dbReference type="EMBL" id="LXQA010066060">
    <property type="protein sequence ID" value="MCI07620.1"/>
    <property type="molecule type" value="Genomic_DNA"/>
</dbReference>
<organism evidence="1 2">
    <name type="scientific">Trifolium medium</name>
    <dbReference type="NCBI Taxonomy" id="97028"/>
    <lineage>
        <taxon>Eukaryota</taxon>
        <taxon>Viridiplantae</taxon>
        <taxon>Streptophyta</taxon>
        <taxon>Embryophyta</taxon>
        <taxon>Tracheophyta</taxon>
        <taxon>Spermatophyta</taxon>
        <taxon>Magnoliopsida</taxon>
        <taxon>eudicotyledons</taxon>
        <taxon>Gunneridae</taxon>
        <taxon>Pentapetalae</taxon>
        <taxon>rosids</taxon>
        <taxon>fabids</taxon>
        <taxon>Fabales</taxon>
        <taxon>Fabaceae</taxon>
        <taxon>Papilionoideae</taxon>
        <taxon>50 kb inversion clade</taxon>
        <taxon>NPAAA clade</taxon>
        <taxon>Hologalegina</taxon>
        <taxon>IRL clade</taxon>
        <taxon>Trifolieae</taxon>
        <taxon>Trifolium</taxon>
    </lineage>
</organism>
<comment type="caution">
    <text evidence="1">The sequence shown here is derived from an EMBL/GenBank/DDBJ whole genome shotgun (WGS) entry which is preliminary data.</text>
</comment>
<reference evidence="1 2" key="1">
    <citation type="journal article" date="2018" name="Front. Plant Sci.">
        <title>Red Clover (Trifolium pratense) and Zigzag Clover (T. medium) - A Picture of Genomic Similarities and Differences.</title>
        <authorList>
            <person name="Dluhosova J."/>
            <person name="Istvanek J."/>
            <person name="Nedelnik J."/>
            <person name="Repkova J."/>
        </authorList>
    </citation>
    <scope>NUCLEOTIDE SEQUENCE [LARGE SCALE GENOMIC DNA]</scope>
    <source>
        <strain evidence="2">cv. 10/8</strain>
        <tissue evidence="1">Leaf</tissue>
    </source>
</reference>
<accession>A0A392P876</accession>
<evidence type="ECO:0000313" key="2">
    <source>
        <dbReference type="Proteomes" id="UP000265520"/>
    </source>
</evidence>
<name>A0A392P876_9FABA</name>
<dbReference type="Proteomes" id="UP000265520">
    <property type="component" value="Unassembled WGS sequence"/>
</dbReference>
<protein>
    <submittedName>
        <fullName evidence="1">Uncharacterized protein</fullName>
    </submittedName>
</protein>
<keyword evidence="2" id="KW-1185">Reference proteome</keyword>
<sequence>AQCDDLRTPHNPTVVSEPMVVSTPCVESLPDQGVLAACPVDESQQRCKWMKKLIFEWKNIRKKWMDSHLRGRLLIIQG</sequence>
<proteinExistence type="predicted"/>
<feature type="non-terminal residue" evidence="1">
    <location>
        <position position="1"/>
    </location>
</feature>
<dbReference type="AlphaFoldDB" id="A0A392P876"/>
<evidence type="ECO:0000313" key="1">
    <source>
        <dbReference type="EMBL" id="MCI07620.1"/>
    </source>
</evidence>